<evidence type="ECO:0000313" key="1">
    <source>
        <dbReference type="Ensembl" id="ENSPEMP00000035647.1"/>
    </source>
</evidence>
<accession>A0A8C8W4N8</accession>
<name>A0A8C8W4N8_PERMB</name>
<proteinExistence type="predicted"/>
<dbReference type="Ensembl" id="ENSPEMT00000038235.1">
    <property type="protein sequence ID" value="ENSPEMP00000035647.1"/>
    <property type="gene ID" value="ENSPEMG00000027770.1"/>
</dbReference>
<evidence type="ECO:0000313" key="2">
    <source>
        <dbReference type="Proteomes" id="UP000694547"/>
    </source>
</evidence>
<protein>
    <submittedName>
        <fullName evidence="1">Uncharacterized protein</fullName>
    </submittedName>
</protein>
<dbReference type="Proteomes" id="UP000694547">
    <property type="component" value="Chromosome 2"/>
</dbReference>
<sequence length="70" mass="8258">IFLSKTIHTLDLKSSRHFIFSFREEDRAWLSPTDCSQTSRLEQSFGFCLPSSQDYKEHNQMSSIVFNRLL</sequence>
<reference evidence="1" key="2">
    <citation type="submission" date="2025-08" db="UniProtKB">
        <authorList>
            <consortium name="Ensembl"/>
        </authorList>
    </citation>
    <scope>IDENTIFICATION</scope>
</reference>
<reference evidence="1" key="3">
    <citation type="submission" date="2025-09" db="UniProtKB">
        <authorList>
            <consortium name="Ensembl"/>
        </authorList>
    </citation>
    <scope>IDENTIFICATION</scope>
</reference>
<reference evidence="1 2" key="1">
    <citation type="submission" date="2018-10" db="EMBL/GenBank/DDBJ databases">
        <title>Improved assembly of the deer mouse Peromyscus maniculatus genome.</title>
        <authorList>
            <person name="Lassance J.-M."/>
            <person name="Hoekstra H.E."/>
        </authorList>
    </citation>
    <scope>NUCLEOTIDE SEQUENCE [LARGE SCALE GENOMIC DNA]</scope>
</reference>
<keyword evidence="2" id="KW-1185">Reference proteome</keyword>
<dbReference type="AlphaFoldDB" id="A0A8C8W4N8"/>
<organism evidence="1 2">
    <name type="scientific">Peromyscus maniculatus bairdii</name>
    <name type="common">Prairie deer mouse</name>
    <dbReference type="NCBI Taxonomy" id="230844"/>
    <lineage>
        <taxon>Eukaryota</taxon>
        <taxon>Metazoa</taxon>
        <taxon>Chordata</taxon>
        <taxon>Craniata</taxon>
        <taxon>Vertebrata</taxon>
        <taxon>Euteleostomi</taxon>
        <taxon>Mammalia</taxon>
        <taxon>Eutheria</taxon>
        <taxon>Euarchontoglires</taxon>
        <taxon>Glires</taxon>
        <taxon>Rodentia</taxon>
        <taxon>Myomorpha</taxon>
        <taxon>Muroidea</taxon>
        <taxon>Cricetidae</taxon>
        <taxon>Neotominae</taxon>
        <taxon>Peromyscus</taxon>
    </lineage>
</organism>